<evidence type="ECO:0000259" key="1">
    <source>
        <dbReference type="Pfam" id="PF03551"/>
    </source>
</evidence>
<dbReference type="InterPro" id="IPR036390">
    <property type="entry name" value="WH_DNA-bd_sf"/>
</dbReference>
<name>A0ABP8MKH2_9BACT</name>
<dbReference type="InterPro" id="IPR052509">
    <property type="entry name" value="Metal_resp_DNA-bind_regulator"/>
</dbReference>
<protein>
    <recommendedName>
        <fullName evidence="1">Transcription regulator PadR N-terminal domain-containing protein</fullName>
    </recommendedName>
</protein>
<reference evidence="3" key="1">
    <citation type="journal article" date="2019" name="Int. J. Syst. Evol. Microbiol.">
        <title>The Global Catalogue of Microorganisms (GCM) 10K type strain sequencing project: providing services to taxonomists for standard genome sequencing and annotation.</title>
        <authorList>
            <consortium name="The Broad Institute Genomics Platform"/>
            <consortium name="The Broad Institute Genome Sequencing Center for Infectious Disease"/>
            <person name="Wu L."/>
            <person name="Ma J."/>
        </authorList>
    </citation>
    <scope>NUCLEOTIDE SEQUENCE [LARGE SCALE GENOMIC DNA]</scope>
    <source>
        <strain evidence="3">JCM 17927</strain>
    </source>
</reference>
<comment type="caution">
    <text evidence="2">The sequence shown here is derived from an EMBL/GenBank/DDBJ whole genome shotgun (WGS) entry which is preliminary data.</text>
</comment>
<dbReference type="RefSeq" id="WP_345241640.1">
    <property type="nucleotide sequence ID" value="NZ_BAABHD010000012.1"/>
</dbReference>
<organism evidence="2 3">
    <name type="scientific">Nibrella saemangeumensis</name>
    <dbReference type="NCBI Taxonomy" id="1084526"/>
    <lineage>
        <taxon>Bacteria</taxon>
        <taxon>Pseudomonadati</taxon>
        <taxon>Bacteroidota</taxon>
        <taxon>Cytophagia</taxon>
        <taxon>Cytophagales</taxon>
        <taxon>Spirosomataceae</taxon>
        <taxon>Nibrella</taxon>
    </lineage>
</organism>
<accession>A0ABP8MKH2</accession>
<dbReference type="SUPFAM" id="SSF46785">
    <property type="entry name" value="Winged helix' DNA-binding domain"/>
    <property type="match status" value="1"/>
</dbReference>
<dbReference type="InterPro" id="IPR036388">
    <property type="entry name" value="WH-like_DNA-bd_sf"/>
</dbReference>
<evidence type="ECO:0000313" key="2">
    <source>
        <dbReference type="EMBL" id="GAA4450968.1"/>
    </source>
</evidence>
<dbReference type="Pfam" id="PF03551">
    <property type="entry name" value="PadR"/>
    <property type="match status" value="1"/>
</dbReference>
<dbReference type="PANTHER" id="PTHR33169:SF14">
    <property type="entry name" value="TRANSCRIPTIONAL REGULATOR RV3488"/>
    <property type="match status" value="1"/>
</dbReference>
<keyword evidence="3" id="KW-1185">Reference proteome</keyword>
<dbReference type="Gene3D" id="1.10.10.10">
    <property type="entry name" value="Winged helix-like DNA-binding domain superfamily/Winged helix DNA-binding domain"/>
    <property type="match status" value="1"/>
</dbReference>
<feature type="domain" description="Transcription regulator PadR N-terminal" evidence="1">
    <location>
        <begin position="16"/>
        <end position="82"/>
    </location>
</feature>
<dbReference type="InterPro" id="IPR005149">
    <property type="entry name" value="Tscrpt_reg_PadR_N"/>
</dbReference>
<gene>
    <name evidence="2" type="ORF">GCM10023189_12360</name>
</gene>
<sequence>MDTSPQLLKGSLSAIILKLLSDSQWMYGYEICQKVKELTSGQLKITEGALYPALYKLEAEGILITKTQVVEGRARKYYSIAQDQQGNAQDKLAQIGHFLYQLQRILTPDDFIKLPAT</sequence>
<dbReference type="EMBL" id="BAABHD010000012">
    <property type="protein sequence ID" value="GAA4450968.1"/>
    <property type="molecule type" value="Genomic_DNA"/>
</dbReference>
<dbReference type="Proteomes" id="UP001501175">
    <property type="component" value="Unassembled WGS sequence"/>
</dbReference>
<proteinExistence type="predicted"/>
<evidence type="ECO:0000313" key="3">
    <source>
        <dbReference type="Proteomes" id="UP001501175"/>
    </source>
</evidence>
<dbReference type="PANTHER" id="PTHR33169">
    <property type="entry name" value="PADR-FAMILY TRANSCRIPTIONAL REGULATOR"/>
    <property type="match status" value="1"/>
</dbReference>